<dbReference type="CDD" id="cd01948">
    <property type="entry name" value="EAL"/>
    <property type="match status" value="1"/>
</dbReference>
<dbReference type="SUPFAM" id="SSF55073">
    <property type="entry name" value="Nucleotide cyclase"/>
    <property type="match status" value="1"/>
</dbReference>
<evidence type="ECO:0000313" key="4">
    <source>
        <dbReference type="EMBL" id="SFN78748.1"/>
    </source>
</evidence>
<keyword evidence="5" id="KW-1185">Reference proteome</keyword>
<dbReference type="Pfam" id="PF00990">
    <property type="entry name" value="GGDEF"/>
    <property type="match status" value="1"/>
</dbReference>
<feature type="transmembrane region" description="Helical" evidence="1">
    <location>
        <begin position="110"/>
        <end position="129"/>
    </location>
</feature>
<feature type="transmembrane region" description="Helical" evidence="1">
    <location>
        <begin position="368"/>
        <end position="387"/>
    </location>
</feature>
<evidence type="ECO:0000313" key="5">
    <source>
        <dbReference type="Proteomes" id="UP000181899"/>
    </source>
</evidence>
<dbReference type="NCBIfam" id="TIGR00254">
    <property type="entry name" value="GGDEF"/>
    <property type="match status" value="1"/>
</dbReference>
<dbReference type="CDD" id="cd01949">
    <property type="entry name" value="GGDEF"/>
    <property type="match status" value="1"/>
</dbReference>
<dbReference type="InterPro" id="IPR000160">
    <property type="entry name" value="GGDEF_dom"/>
</dbReference>
<feature type="transmembrane region" description="Helical" evidence="1">
    <location>
        <begin position="293"/>
        <end position="313"/>
    </location>
</feature>
<dbReference type="InterPro" id="IPR001633">
    <property type="entry name" value="EAL_dom"/>
</dbReference>
<dbReference type="SMART" id="SM00267">
    <property type="entry name" value="GGDEF"/>
    <property type="match status" value="1"/>
</dbReference>
<dbReference type="Proteomes" id="UP000181899">
    <property type="component" value="Unassembled WGS sequence"/>
</dbReference>
<accession>A0A1I5BVN5</accession>
<evidence type="ECO:0000259" key="3">
    <source>
        <dbReference type="PROSITE" id="PS50887"/>
    </source>
</evidence>
<gene>
    <name evidence="4" type="ORF">SAMN04488695_10583</name>
</gene>
<dbReference type="Gene3D" id="3.30.70.270">
    <property type="match status" value="1"/>
</dbReference>
<feature type="transmembrane region" description="Helical" evidence="1">
    <location>
        <begin position="15"/>
        <end position="35"/>
    </location>
</feature>
<dbReference type="PROSITE" id="PS50883">
    <property type="entry name" value="EAL"/>
    <property type="match status" value="1"/>
</dbReference>
<dbReference type="Pfam" id="PF00563">
    <property type="entry name" value="EAL"/>
    <property type="match status" value="1"/>
</dbReference>
<feature type="transmembrane region" description="Helical" evidence="1">
    <location>
        <begin position="47"/>
        <end position="67"/>
    </location>
</feature>
<organism evidence="4 5">
    <name type="scientific">Proteiniclasticum ruminis</name>
    <dbReference type="NCBI Taxonomy" id="398199"/>
    <lineage>
        <taxon>Bacteria</taxon>
        <taxon>Bacillati</taxon>
        <taxon>Bacillota</taxon>
        <taxon>Clostridia</taxon>
        <taxon>Eubacteriales</taxon>
        <taxon>Clostridiaceae</taxon>
        <taxon>Proteiniclasticum</taxon>
    </lineage>
</organism>
<keyword evidence="1" id="KW-0472">Membrane</keyword>
<feature type="transmembrane region" description="Helical" evidence="1">
    <location>
        <begin position="216"/>
        <end position="237"/>
    </location>
</feature>
<evidence type="ECO:0000259" key="2">
    <source>
        <dbReference type="PROSITE" id="PS50883"/>
    </source>
</evidence>
<dbReference type="PANTHER" id="PTHR44757">
    <property type="entry name" value="DIGUANYLATE CYCLASE DGCP"/>
    <property type="match status" value="1"/>
</dbReference>
<keyword evidence="1" id="KW-1133">Transmembrane helix</keyword>
<dbReference type="InterPro" id="IPR035919">
    <property type="entry name" value="EAL_sf"/>
</dbReference>
<dbReference type="PANTHER" id="PTHR44757:SF2">
    <property type="entry name" value="BIOFILM ARCHITECTURE MAINTENANCE PROTEIN MBAA"/>
    <property type="match status" value="1"/>
</dbReference>
<reference evidence="4 5" key="1">
    <citation type="submission" date="2016-10" db="EMBL/GenBank/DDBJ databases">
        <authorList>
            <person name="de Groot N.N."/>
        </authorList>
    </citation>
    <scope>NUCLEOTIDE SEQUENCE [LARGE SCALE GENOMIC DNA]</scope>
    <source>
        <strain evidence="4 5">ML2</strain>
    </source>
</reference>
<dbReference type="AlphaFoldDB" id="A0A1I5BVN5"/>
<proteinExistence type="predicted"/>
<feature type="transmembrane region" description="Helical" evidence="1">
    <location>
        <begin position="399"/>
        <end position="420"/>
    </location>
</feature>
<feature type="domain" description="EAL" evidence="2">
    <location>
        <begin position="772"/>
        <end position="1026"/>
    </location>
</feature>
<dbReference type="InterPro" id="IPR029787">
    <property type="entry name" value="Nucleotide_cyclase"/>
</dbReference>
<dbReference type="PROSITE" id="PS50887">
    <property type="entry name" value="GGDEF"/>
    <property type="match status" value="1"/>
</dbReference>
<name>A0A1I5BVN5_9CLOT</name>
<dbReference type="STRING" id="398199.SAMN05421804_102184"/>
<feature type="transmembrane region" description="Helical" evidence="1">
    <location>
        <begin position="265"/>
        <end position="287"/>
    </location>
</feature>
<protein>
    <submittedName>
        <fullName evidence="4">Diguanylate cyclase (GGDEF) domain-containing protein</fullName>
    </submittedName>
</protein>
<feature type="transmembrane region" description="Helical" evidence="1">
    <location>
        <begin position="325"/>
        <end position="342"/>
    </location>
</feature>
<dbReference type="InterPro" id="IPR052155">
    <property type="entry name" value="Biofilm_reg_signaling"/>
</dbReference>
<sequence length="1027" mass="119006">MILQKEVMQLAWTKWIPSLFYILLLFYFYSGMRVYAKDTRDPVYKTYFNMSLSLSTWSLMAVLISHTGTTKDALLWTFFSVFGWGFVYALLLSLLIHLTQYEKRMNRRKWAAVYGPVFISMGTVLYSFLSGEMERRMSYGPYGWTYNLDLEPWTLWVKIYYFIMAAMVLYLLKKWTPKEGDFFHGRFKKTVTYSAVLSLLLGLPKVLGLYDRFGLSLLGLGPIHMLPLCGGLLYVLLKKARIGQEEEFIIPKRGEYLSAKTHDKIFFYVSQVYLMAGFLAFYIQVIINESEVVRTSIMTATLFFIGLFIFFLLKVKISVRTRDDIINSILSLSIPFITLYFADAAIGFAWATPVVLLLVAVAFNNKNLLIATSAMSIVTLLLLWIMYPQMAGSFESPEHLARLFVFFIIIGMAFFINDIYRKRQQQFERQIDHERFVSDMVLLMSKARYKTVKSNLEILLEEMVYYMEADYGSIHIFSDIRDGVHRKFEQYGRGDLDGIRKNLKFSGVLDELLEDTKRVEHSEANIRRIIEIFKSRMSTEKVTVMIQPVVESEKVIGIMCLGAFDRNSWDEGYQNSFDLIVKNLSSMLYKIKKEDELYRMAFYDGLTGLPNRTLFNRILQETLEDQEEGEVAAVLFLDLDDFKNINDLLGHSVGDKLLVEFVSRIKPLLQNDRYMSRFGGDEFLMVLPHERDAEDVKKKVEEILSTAIGTFRFDEREISTGASIGVALFPEDAVEPEDLIRYADLAMYSAKSNGKNQYVICTEDIKKKFIYEKEIENDLHYAIKNKEFMLYYQPRVSGKTGDIVGVEALLRWSHPQKGMIPPGVFIRIAERIGLMPEIDQWVFREACRQNLYWQRKGFKRISMSVNVTPMTFAENFEGSDILKNLREGIWDPNYLEVEITENTMYFSPESIRNRLNYLRGLGMSVALDDFGIAYSSLGRLHELPIDKIKIDRQFVVNLHEAQKGKSLFDGILNLGRSLGLKINVEGVETKEQAEFVKARGCDEIQGFYYHKPMPPEYVEILLRKEES</sequence>
<dbReference type="eggNOG" id="COG5001">
    <property type="taxonomic scope" value="Bacteria"/>
</dbReference>
<feature type="domain" description="GGDEF" evidence="3">
    <location>
        <begin position="630"/>
        <end position="763"/>
    </location>
</feature>
<feature type="transmembrane region" description="Helical" evidence="1">
    <location>
        <begin position="193"/>
        <end position="210"/>
    </location>
</feature>
<dbReference type="EMBL" id="FOVK01000005">
    <property type="protein sequence ID" value="SFN78748.1"/>
    <property type="molecule type" value="Genomic_DNA"/>
</dbReference>
<dbReference type="SMART" id="SM00052">
    <property type="entry name" value="EAL"/>
    <property type="match status" value="1"/>
</dbReference>
<keyword evidence="1" id="KW-0812">Transmembrane</keyword>
<evidence type="ECO:0000256" key="1">
    <source>
        <dbReference type="SAM" id="Phobius"/>
    </source>
</evidence>
<feature type="transmembrane region" description="Helical" evidence="1">
    <location>
        <begin position="73"/>
        <end position="98"/>
    </location>
</feature>
<feature type="transmembrane region" description="Helical" evidence="1">
    <location>
        <begin position="153"/>
        <end position="172"/>
    </location>
</feature>
<dbReference type="OrthoDB" id="9762141at2"/>
<dbReference type="SUPFAM" id="SSF141868">
    <property type="entry name" value="EAL domain-like"/>
    <property type="match status" value="1"/>
</dbReference>
<dbReference type="InterPro" id="IPR043128">
    <property type="entry name" value="Rev_trsase/Diguanyl_cyclase"/>
</dbReference>
<dbReference type="Gene3D" id="3.20.20.450">
    <property type="entry name" value="EAL domain"/>
    <property type="match status" value="1"/>
</dbReference>